<feature type="domain" description="Enoyl reductase (ER)" evidence="1">
    <location>
        <begin position="10"/>
        <end position="258"/>
    </location>
</feature>
<dbReference type="Proteomes" id="UP000299211">
    <property type="component" value="Unassembled WGS sequence"/>
</dbReference>
<dbReference type="SUPFAM" id="SSF51735">
    <property type="entry name" value="NAD(P)-binding Rossmann-fold domains"/>
    <property type="match status" value="1"/>
</dbReference>
<dbReference type="GO" id="GO:0016491">
    <property type="term" value="F:oxidoreductase activity"/>
    <property type="evidence" value="ECO:0007669"/>
    <property type="project" value="InterPro"/>
</dbReference>
<dbReference type="InterPro" id="IPR020843">
    <property type="entry name" value="ER"/>
</dbReference>
<sequence length="291" mass="30713">MKAITLDGYGGPEALRLTDVPDPKVAPGEVLVRVKAAGVNPVDWKLAEGRLDSLMETHFPLVPGWDVAGVVERVGFDVEEFAPGDEVFGYIRKDSVQLGGYAELVSAHVRMLALKPAALSWEQAAGVPLAGLTAYQAIKRAGIRAGDTVLVHAAAGGVGSLGVQIAVALGARVIGTASAHNHDFVRRLGAEPVTYGAGLADRVAELTPEGIDAALDFVGADAVDVSLRLLERPERLVSIADPEAAAKGGHYVWVRPDPGTSRPSPAWPTEVNWPCMWTKCSRLPKRQKPGA</sequence>
<dbReference type="SUPFAM" id="SSF50129">
    <property type="entry name" value="GroES-like"/>
    <property type="match status" value="1"/>
</dbReference>
<dbReference type="Gene3D" id="3.40.50.720">
    <property type="entry name" value="NAD(P)-binding Rossmann-like Domain"/>
    <property type="match status" value="1"/>
</dbReference>
<dbReference type="Gene3D" id="3.90.180.10">
    <property type="entry name" value="Medium-chain alcohol dehydrogenases, catalytic domain"/>
    <property type="match status" value="1"/>
</dbReference>
<evidence type="ECO:0000259" key="1">
    <source>
        <dbReference type="SMART" id="SM00829"/>
    </source>
</evidence>
<dbReference type="InterPro" id="IPR011032">
    <property type="entry name" value="GroES-like_sf"/>
</dbReference>
<dbReference type="Pfam" id="PF08240">
    <property type="entry name" value="ADH_N"/>
    <property type="match status" value="1"/>
</dbReference>
<reference evidence="2 3" key="1">
    <citation type="submission" date="2019-04" db="EMBL/GenBank/DDBJ databases">
        <title>Draft genome sequences of Streptomyces avermitilis ATCC 31267.</title>
        <authorList>
            <person name="Komaki H."/>
            <person name="Tamura T."/>
            <person name="Hosoyama A."/>
        </authorList>
    </citation>
    <scope>NUCLEOTIDE SEQUENCE [LARGE SCALE GENOMIC DNA]</scope>
    <source>
        <strain evidence="2 3">ATCC 31267</strain>
    </source>
</reference>
<accession>A0A4D4MHJ9</accession>
<comment type="caution">
    <text evidence="2">The sequence shown here is derived from an EMBL/GenBank/DDBJ whole genome shotgun (WGS) entry which is preliminary data.</text>
</comment>
<dbReference type="InterPro" id="IPR013149">
    <property type="entry name" value="ADH-like_C"/>
</dbReference>
<evidence type="ECO:0000313" key="3">
    <source>
        <dbReference type="Proteomes" id="UP000299211"/>
    </source>
</evidence>
<dbReference type="InterPro" id="IPR013154">
    <property type="entry name" value="ADH-like_N"/>
</dbReference>
<dbReference type="CDD" id="cd05289">
    <property type="entry name" value="MDR_like_2"/>
    <property type="match status" value="1"/>
</dbReference>
<dbReference type="EMBL" id="BJHY01000001">
    <property type="protein sequence ID" value="GDY71286.1"/>
    <property type="molecule type" value="Genomic_DNA"/>
</dbReference>
<protein>
    <submittedName>
        <fullName evidence="2">Oxidoreductase</fullName>
    </submittedName>
</protein>
<organism evidence="2 3">
    <name type="scientific">Streptomyces avermitilis</name>
    <dbReference type="NCBI Taxonomy" id="33903"/>
    <lineage>
        <taxon>Bacteria</taxon>
        <taxon>Bacillati</taxon>
        <taxon>Actinomycetota</taxon>
        <taxon>Actinomycetes</taxon>
        <taxon>Kitasatosporales</taxon>
        <taxon>Streptomycetaceae</taxon>
        <taxon>Streptomyces</taxon>
    </lineage>
</organism>
<dbReference type="PANTHER" id="PTHR11695:SF294">
    <property type="entry name" value="RETICULON-4-INTERACTING PROTEIN 1, MITOCHONDRIAL"/>
    <property type="match status" value="1"/>
</dbReference>
<proteinExistence type="predicted"/>
<dbReference type="InterPro" id="IPR050700">
    <property type="entry name" value="YIM1/Zinc_Alcohol_DH_Fams"/>
</dbReference>
<dbReference type="Pfam" id="PF00107">
    <property type="entry name" value="ADH_zinc_N"/>
    <property type="match status" value="1"/>
</dbReference>
<dbReference type="AlphaFoldDB" id="A0A4D4MHJ9"/>
<dbReference type="PANTHER" id="PTHR11695">
    <property type="entry name" value="ALCOHOL DEHYDROGENASE RELATED"/>
    <property type="match status" value="1"/>
</dbReference>
<evidence type="ECO:0000313" key="2">
    <source>
        <dbReference type="EMBL" id="GDY71286.1"/>
    </source>
</evidence>
<name>A0A4D4MHJ9_STRAX</name>
<gene>
    <name evidence="2" type="ORF">SAV31267_007710</name>
</gene>
<dbReference type="SMART" id="SM00829">
    <property type="entry name" value="PKS_ER"/>
    <property type="match status" value="1"/>
</dbReference>
<dbReference type="InterPro" id="IPR036291">
    <property type="entry name" value="NAD(P)-bd_dom_sf"/>
</dbReference>